<evidence type="ECO:0000256" key="7">
    <source>
        <dbReference type="SAM" id="Phobius"/>
    </source>
</evidence>
<protein>
    <recommendedName>
        <fullName evidence="8">Rhodopsin domain-containing protein</fullName>
    </recommendedName>
</protein>
<keyword evidence="3 7" id="KW-1133">Transmembrane helix</keyword>
<gene>
    <name evidence="9" type="ORF">D9613_008047</name>
</gene>
<dbReference type="InterPro" id="IPR052337">
    <property type="entry name" value="SAT4-like"/>
</dbReference>
<comment type="caution">
    <text evidence="9">The sequence shown here is derived from an EMBL/GenBank/DDBJ whole genome shotgun (WGS) entry which is preliminary data.</text>
</comment>
<evidence type="ECO:0000313" key="9">
    <source>
        <dbReference type="EMBL" id="KAF4614233.1"/>
    </source>
</evidence>
<keyword evidence="4 7" id="KW-0472">Membrane</keyword>
<feature type="transmembrane region" description="Helical" evidence="7">
    <location>
        <begin position="242"/>
        <end position="262"/>
    </location>
</feature>
<organism evidence="9 10">
    <name type="scientific">Agrocybe pediades</name>
    <dbReference type="NCBI Taxonomy" id="84607"/>
    <lineage>
        <taxon>Eukaryota</taxon>
        <taxon>Fungi</taxon>
        <taxon>Dikarya</taxon>
        <taxon>Basidiomycota</taxon>
        <taxon>Agaricomycotina</taxon>
        <taxon>Agaricomycetes</taxon>
        <taxon>Agaricomycetidae</taxon>
        <taxon>Agaricales</taxon>
        <taxon>Agaricineae</taxon>
        <taxon>Strophariaceae</taxon>
        <taxon>Agrocybe</taxon>
    </lineage>
</organism>
<dbReference type="Pfam" id="PF20684">
    <property type="entry name" value="Fung_rhodopsin"/>
    <property type="match status" value="1"/>
</dbReference>
<feature type="transmembrane region" description="Helical" evidence="7">
    <location>
        <begin position="164"/>
        <end position="186"/>
    </location>
</feature>
<accession>A0A8H4VLF9</accession>
<feature type="transmembrane region" description="Helical" evidence="7">
    <location>
        <begin position="115"/>
        <end position="137"/>
    </location>
</feature>
<comment type="subcellular location">
    <subcellularLocation>
        <location evidence="1">Membrane</location>
        <topology evidence="1">Multi-pass membrane protein</topology>
    </subcellularLocation>
</comment>
<dbReference type="Proteomes" id="UP000521872">
    <property type="component" value="Unassembled WGS sequence"/>
</dbReference>
<feature type="compositionally biased region" description="Low complexity" evidence="6">
    <location>
        <begin position="278"/>
        <end position="293"/>
    </location>
</feature>
<proteinExistence type="inferred from homology"/>
<feature type="domain" description="Rhodopsin" evidence="8">
    <location>
        <begin position="30"/>
        <end position="256"/>
    </location>
</feature>
<evidence type="ECO:0000256" key="4">
    <source>
        <dbReference type="ARBA" id="ARBA00023136"/>
    </source>
</evidence>
<evidence type="ECO:0000259" key="8">
    <source>
        <dbReference type="Pfam" id="PF20684"/>
    </source>
</evidence>
<dbReference type="InterPro" id="IPR049326">
    <property type="entry name" value="Rhodopsin_dom_fungi"/>
</dbReference>
<dbReference type="PANTHER" id="PTHR33048:SF47">
    <property type="entry name" value="INTEGRAL MEMBRANE PROTEIN-RELATED"/>
    <property type="match status" value="1"/>
</dbReference>
<evidence type="ECO:0000256" key="1">
    <source>
        <dbReference type="ARBA" id="ARBA00004141"/>
    </source>
</evidence>
<dbReference type="AlphaFoldDB" id="A0A8H4VLF9"/>
<dbReference type="GO" id="GO:0016020">
    <property type="term" value="C:membrane"/>
    <property type="evidence" value="ECO:0007669"/>
    <property type="project" value="UniProtKB-SubCell"/>
</dbReference>
<feature type="transmembrane region" description="Helical" evidence="7">
    <location>
        <begin position="198"/>
        <end position="222"/>
    </location>
</feature>
<evidence type="ECO:0000256" key="3">
    <source>
        <dbReference type="ARBA" id="ARBA00022989"/>
    </source>
</evidence>
<comment type="similarity">
    <text evidence="5">Belongs to the SAT4 family.</text>
</comment>
<keyword evidence="2 7" id="KW-0812">Transmembrane</keyword>
<reference evidence="9 10" key="1">
    <citation type="submission" date="2019-12" db="EMBL/GenBank/DDBJ databases">
        <authorList>
            <person name="Floudas D."/>
            <person name="Bentzer J."/>
            <person name="Ahren D."/>
            <person name="Johansson T."/>
            <person name="Persson P."/>
            <person name="Tunlid A."/>
        </authorList>
    </citation>
    <scope>NUCLEOTIDE SEQUENCE [LARGE SCALE GENOMIC DNA]</scope>
    <source>
        <strain evidence="9 10">CBS 102.39</strain>
    </source>
</reference>
<keyword evidence="10" id="KW-1185">Reference proteome</keyword>
<evidence type="ECO:0000256" key="5">
    <source>
        <dbReference type="ARBA" id="ARBA00038359"/>
    </source>
</evidence>
<evidence type="ECO:0000313" key="10">
    <source>
        <dbReference type="Proteomes" id="UP000521872"/>
    </source>
</evidence>
<feature type="region of interest" description="Disordered" evidence="6">
    <location>
        <begin position="275"/>
        <end position="309"/>
    </location>
</feature>
<feature type="transmembrane region" description="Helical" evidence="7">
    <location>
        <begin position="45"/>
        <end position="65"/>
    </location>
</feature>
<dbReference type="PANTHER" id="PTHR33048">
    <property type="entry name" value="PTH11-LIKE INTEGRAL MEMBRANE PROTEIN (AFU_ORTHOLOGUE AFUA_5G11245)"/>
    <property type="match status" value="1"/>
</dbReference>
<dbReference type="EMBL" id="JAACJL010000045">
    <property type="protein sequence ID" value="KAF4614233.1"/>
    <property type="molecule type" value="Genomic_DNA"/>
</dbReference>
<evidence type="ECO:0000256" key="6">
    <source>
        <dbReference type="SAM" id="MobiDB-lite"/>
    </source>
</evidence>
<name>A0A8H4VLF9_9AGAR</name>
<feature type="transmembrane region" description="Helical" evidence="7">
    <location>
        <begin position="77"/>
        <end position="103"/>
    </location>
</feature>
<sequence length="354" mass="39592">MHVSLHQHSQLYALAIITVLHILALSSTVLRLLDRFFKQRMWWDDYFAVLPLCTDAMFLAMYWLSGASASGLSHSPFFSLFTYSLLHLTTIWSSRIILALGLARIFPPGQKIRRVSLGLAALFCITGIGLIFSTTALCTKRGTPFYRSTPASCTRGKGRVPLPALIVLICDAVTEALLVVVPFQVLRRMKLPKHQKRLILLAGSASLFTFMTLVAFCVLWYGPFEFGDGSRGPNLSNTIISHIEVTTCLIVSNLLVVVSFLYRMKRKVQFARGRPMDSTVQSDTTTTSETASRSNRRTGTRPTEHSTIPQTEITTLSLTEVISVFSEPRYSQWDDEYLDVDSEWVTSHPTNGSN</sequence>
<evidence type="ECO:0000256" key="2">
    <source>
        <dbReference type="ARBA" id="ARBA00022692"/>
    </source>
</evidence>
<feature type="transmembrane region" description="Helical" evidence="7">
    <location>
        <begin position="12"/>
        <end position="33"/>
    </location>
</feature>